<keyword evidence="5" id="KW-1185">Reference proteome</keyword>
<dbReference type="Pfam" id="PF12796">
    <property type="entry name" value="Ank_2"/>
    <property type="match status" value="3"/>
</dbReference>
<protein>
    <submittedName>
        <fullName evidence="4">Uncharacterized protein</fullName>
    </submittedName>
</protein>
<sequence length="472" mass="50206">MDLWVAILTPCYGRVKALVRQGADLTEADPRGETPLTFASRLASPDMVKILLKAGADPDSDPSFPLNAALENGRLVSAKALLKAGANINRVDPSTGTPLMYAVLQNHMHIVMFLLRNGADINATNADGRSALHEAASAGLLIMVVFLTIHGADLCATAPIRHNPSHYSAPFTPLAHAAHYGHFGIVTYLVERMEAKGVTAGDRGLALCTAAGSGFVDIVNLLLEHGWDKMEPPRGSPPLLFAIAKKKRATVDILLPKGADIHATLGPEEKTALHLAAAWGETRLLRNFIRQGANVDARTKIKGKTPLHVASQNRYPVYGLKAARALLNAGADIASCTNDGRNILHLAASVGNVPLLRRALRHGLDPDSKTGRGLTPLAIAAEHGQLRSIDILLRLGASTDARCDENCTPLHLAAAQGQWRAVGFLIENGAGLDLLNSRGYSPLQEARENLHNAAEIVLLQAGAAENPLPEKS</sequence>
<dbReference type="PANTHER" id="PTHR23206:SF7">
    <property type="entry name" value="PROTEIN KINASE DOMAIN-CONTAINING PROTEIN"/>
    <property type="match status" value="1"/>
</dbReference>
<feature type="repeat" description="ANK" evidence="3">
    <location>
        <begin position="94"/>
        <end position="126"/>
    </location>
</feature>
<feature type="repeat" description="ANK" evidence="3">
    <location>
        <begin position="372"/>
        <end position="404"/>
    </location>
</feature>
<comment type="caution">
    <text evidence="4">The sequence shown here is derived from an EMBL/GenBank/DDBJ whole genome shotgun (WGS) entry which is preliminary data.</text>
</comment>
<gene>
    <name evidence="4" type="ORF">CSOL1703_00010550</name>
</gene>
<feature type="repeat" description="ANK" evidence="3">
    <location>
        <begin position="268"/>
        <end position="300"/>
    </location>
</feature>
<evidence type="ECO:0000256" key="2">
    <source>
        <dbReference type="ARBA" id="ARBA00023043"/>
    </source>
</evidence>
<evidence type="ECO:0000256" key="3">
    <source>
        <dbReference type="PROSITE-ProRule" id="PRU00023"/>
    </source>
</evidence>
<feature type="repeat" description="ANK" evidence="3">
    <location>
        <begin position="61"/>
        <end position="93"/>
    </location>
</feature>
<dbReference type="Proteomes" id="UP000775872">
    <property type="component" value="Unassembled WGS sequence"/>
</dbReference>
<evidence type="ECO:0000313" key="4">
    <source>
        <dbReference type="EMBL" id="CAH0044811.1"/>
    </source>
</evidence>
<feature type="repeat" description="ANK" evidence="3">
    <location>
        <begin position="31"/>
        <end position="63"/>
    </location>
</feature>
<feature type="repeat" description="ANK" evidence="3">
    <location>
        <begin position="302"/>
        <end position="338"/>
    </location>
</feature>
<dbReference type="OrthoDB" id="195446at2759"/>
<keyword evidence="2 3" id="KW-0040">ANK repeat</keyword>
<feature type="repeat" description="ANK" evidence="3">
    <location>
        <begin position="405"/>
        <end position="437"/>
    </location>
</feature>
<reference evidence="5" key="1">
    <citation type="submission" date="2019-06" db="EMBL/GenBank/DDBJ databases">
        <authorList>
            <person name="Broberg M."/>
        </authorList>
    </citation>
    <scope>NUCLEOTIDE SEQUENCE [LARGE SCALE GENOMIC DNA]</scope>
</reference>
<accession>A0A9N9W3N0</accession>
<dbReference type="Pfam" id="PF00023">
    <property type="entry name" value="Ank"/>
    <property type="match status" value="1"/>
</dbReference>
<dbReference type="Pfam" id="PF13857">
    <property type="entry name" value="Ank_5"/>
    <property type="match status" value="1"/>
</dbReference>
<dbReference type="EMBL" id="CABFOC020000007">
    <property type="protein sequence ID" value="CAH0044811.1"/>
    <property type="molecule type" value="Genomic_DNA"/>
</dbReference>
<reference evidence="4 5" key="2">
    <citation type="submission" date="2021-10" db="EMBL/GenBank/DDBJ databases">
        <authorList>
            <person name="Piombo E."/>
        </authorList>
    </citation>
    <scope>NUCLEOTIDE SEQUENCE [LARGE SCALE GENOMIC DNA]</scope>
</reference>
<dbReference type="PANTHER" id="PTHR23206">
    <property type="entry name" value="MASK PROTEIN"/>
    <property type="match status" value="1"/>
</dbReference>
<dbReference type="AlphaFoldDB" id="A0A9N9W3N0"/>
<keyword evidence="1" id="KW-0677">Repeat</keyword>
<evidence type="ECO:0000313" key="5">
    <source>
        <dbReference type="Proteomes" id="UP000775872"/>
    </source>
</evidence>
<organism evidence="4 5">
    <name type="scientific">Clonostachys solani</name>
    <dbReference type="NCBI Taxonomy" id="160281"/>
    <lineage>
        <taxon>Eukaryota</taxon>
        <taxon>Fungi</taxon>
        <taxon>Dikarya</taxon>
        <taxon>Ascomycota</taxon>
        <taxon>Pezizomycotina</taxon>
        <taxon>Sordariomycetes</taxon>
        <taxon>Hypocreomycetidae</taxon>
        <taxon>Hypocreales</taxon>
        <taxon>Bionectriaceae</taxon>
        <taxon>Clonostachys</taxon>
    </lineage>
</organism>
<dbReference type="SMART" id="SM00248">
    <property type="entry name" value="ANK"/>
    <property type="match status" value="12"/>
</dbReference>
<dbReference type="InterPro" id="IPR002110">
    <property type="entry name" value="Ankyrin_rpt"/>
</dbReference>
<dbReference type="PROSITE" id="PS50088">
    <property type="entry name" value="ANK_REPEAT"/>
    <property type="match status" value="9"/>
</dbReference>
<dbReference type="GO" id="GO:0005737">
    <property type="term" value="C:cytoplasm"/>
    <property type="evidence" value="ECO:0007669"/>
    <property type="project" value="TreeGrafter"/>
</dbReference>
<evidence type="ECO:0000256" key="1">
    <source>
        <dbReference type="ARBA" id="ARBA00022737"/>
    </source>
</evidence>
<feature type="repeat" description="ANK" evidence="3">
    <location>
        <begin position="339"/>
        <end position="371"/>
    </location>
</feature>
<dbReference type="InterPro" id="IPR036770">
    <property type="entry name" value="Ankyrin_rpt-contain_sf"/>
</dbReference>
<dbReference type="SUPFAM" id="SSF48403">
    <property type="entry name" value="Ankyrin repeat"/>
    <property type="match status" value="2"/>
</dbReference>
<name>A0A9N9W3N0_9HYPO</name>
<dbReference type="Gene3D" id="1.25.40.20">
    <property type="entry name" value="Ankyrin repeat-containing domain"/>
    <property type="match status" value="5"/>
</dbReference>
<feature type="repeat" description="ANK" evidence="3">
    <location>
        <begin position="127"/>
        <end position="159"/>
    </location>
</feature>
<dbReference type="InterPro" id="IPR051631">
    <property type="entry name" value="Ankyrin-KH/SAM_domain"/>
</dbReference>
<dbReference type="PROSITE" id="PS50297">
    <property type="entry name" value="ANK_REP_REGION"/>
    <property type="match status" value="8"/>
</dbReference>
<proteinExistence type="predicted"/>